<evidence type="ECO:0000313" key="2">
    <source>
        <dbReference type="Proteomes" id="UP000050430"/>
    </source>
</evidence>
<dbReference type="Proteomes" id="UP000050430">
    <property type="component" value="Unassembled WGS sequence"/>
</dbReference>
<evidence type="ECO:0000313" key="1">
    <source>
        <dbReference type="EMBL" id="KPL70447.1"/>
    </source>
</evidence>
<dbReference type="AlphaFoldDB" id="A0A0P6XH65"/>
<accession>A0A0P6XH65</accession>
<protein>
    <submittedName>
        <fullName evidence="1">Uncharacterized protein</fullName>
    </submittedName>
</protein>
<dbReference type="EMBL" id="LGCK01000014">
    <property type="protein sequence ID" value="KPL70447.1"/>
    <property type="molecule type" value="Genomic_DNA"/>
</dbReference>
<name>A0A0P6XH65_9CHLR</name>
<dbReference type="STRING" id="229920.ADM99_15015"/>
<reference evidence="1 2" key="1">
    <citation type="submission" date="2015-07" db="EMBL/GenBank/DDBJ databases">
        <title>Genome sequence of Leptolinea tardivitalis DSM 16556.</title>
        <authorList>
            <person name="Hemp J."/>
            <person name="Ward L.M."/>
            <person name="Pace L.A."/>
            <person name="Fischer W.W."/>
        </authorList>
    </citation>
    <scope>NUCLEOTIDE SEQUENCE [LARGE SCALE GENOMIC DNA]</scope>
    <source>
        <strain evidence="1 2">YMTK-2</strain>
    </source>
</reference>
<comment type="caution">
    <text evidence="1">The sequence shown here is derived from an EMBL/GenBank/DDBJ whole genome shotgun (WGS) entry which is preliminary data.</text>
</comment>
<organism evidence="1 2">
    <name type="scientific">Leptolinea tardivitalis</name>
    <dbReference type="NCBI Taxonomy" id="229920"/>
    <lineage>
        <taxon>Bacteria</taxon>
        <taxon>Bacillati</taxon>
        <taxon>Chloroflexota</taxon>
        <taxon>Anaerolineae</taxon>
        <taxon>Anaerolineales</taxon>
        <taxon>Anaerolineaceae</taxon>
        <taxon>Leptolinea</taxon>
    </lineage>
</organism>
<proteinExistence type="predicted"/>
<dbReference type="InterPro" id="IPR036390">
    <property type="entry name" value="WH_DNA-bd_sf"/>
</dbReference>
<keyword evidence="2" id="KW-1185">Reference proteome</keyword>
<dbReference type="SUPFAM" id="SSF46785">
    <property type="entry name" value="Winged helix' DNA-binding domain"/>
    <property type="match status" value="1"/>
</dbReference>
<dbReference type="RefSeq" id="WP_062422336.1">
    <property type="nucleotide sequence ID" value="NZ_BBYA01000010.1"/>
</dbReference>
<gene>
    <name evidence="1" type="ORF">ADM99_15015</name>
</gene>
<sequence length="238" mass="28130">MEKRLTRRQQQFLLQFLDLYREMNQPLHYKFVAERLKIGKVSVYEMLRLLEFNGFVKAEFESVTRRPGPGRPSVLFYPTKIAFEQTQRLSIAPSDLEIWRKRKDYLLEHLANTDKSNLDSLFKELYDRYSKVEMSTLLQITENITMLLLTINRMPKTPELHNLLVEISQIGRPGRMNLSTLFGFALAIAQFGIIDKQLSAEFFNNINKYEFYLQDMHADNHQRLCDYTHDAVEILLNN</sequence>